<name>A0A6A6ZUE5_9PLEO</name>
<evidence type="ECO:0008006" key="3">
    <source>
        <dbReference type="Google" id="ProtNLM"/>
    </source>
</evidence>
<dbReference type="OrthoDB" id="366390at2759"/>
<accession>A0A6A6ZUE5</accession>
<keyword evidence="2" id="KW-1185">Reference proteome</keyword>
<proteinExistence type="predicted"/>
<evidence type="ECO:0000313" key="2">
    <source>
        <dbReference type="Proteomes" id="UP000799424"/>
    </source>
</evidence>
<reference evidence="1" key="1">
    <citation type="journal article" date="2020" name="Stud. Mycol.">
        <title>101 Dothideomycetes genomes: a test case for predicting lifestyles and emergence of pathogens.</title>
        <authorList>
            <person name="Haridas S."/>
            <person name="Albert R."/>
            <person name="Binder M."/>
            <person name="Bloem J."/>
            <person name="Labutti K."/>
            <person name="Salamov A."/>
            <person name="Andreopoulos B."/>
            <person name="Baker S."/>
            <person name="Barry K."/>
            <person name="Bills G."/>
            <person name="Bluhm B."/>
            <person name="Cannon C."/>
            <person name="Castanera R."/>
            <person name="Culley D."/>
            <person name="Daum C."/>
            <person name="Ezra D."/>
            <person name="Gonzalez J."/>
            <person name="Henrissat B."/>
            <person name="Kuo A."/>
            <person name="Liang C."/>
            <person name="Lipzen A."/>
            <person name="Lutzoni F."/>
            <person name="Magnuson J."/>
            <person name="Mondo S."/>
            <person name="Nolan M."/>
            <person name="Ohm R."/>
            <person name="Pangilinan J."/>
            <person name="Park H.-J."/>
            <person name="Ramirez L."/>
            <person name="Alfaro M."/>
            <person name="Sun H."/>
            <person name="Tritt A."/>
            <person name="Yoshinaga Y."/>
            <person name="Zwiers L.-H."/>
            <person name="Turgeon B."/>
            <person name="Goodwin S."/>
            <person name="Spatafora J."/>
            <person name="Crous P."/>
            <person name="Grigoriev I."/>
        </authorList>
    </citation>
    <scope>NUCLEOTIDE SEQUENCE</scope>
    <source>
        <strain evidence="1">CBS 113818</strain>
    </source>
</reference>
<evidence type="ECO:0000313" key="1">
    <source>
        <dbReference type="EMBL" id="KAF2824682.1"/>
    </source>
</evidence>
<gene>
    <name evidence="1" type="ORF">CC86DRAFT_383483</name>
</gene>
<dbReference type="Proteomes" id="UP000799424">
    <property type="component" value="Unassembled WGS sequence"/>
</dbReference>
<dbReference type="EMBL" id="MU006229">
    <property type="protein sequence ID" value="KAF2824682.1"/>
    <property type="molecule type" value="Genomic_DNA"/>
</dbReference>
<organism evidence="1 2">
    <name type="scientific">Ophiobolus disseminans</name>
    <dbReference type="NCBI Taxonomy" id="1469910"/>
    <lineage>
        <taxon>Eukaryota</taxon>
        <taxon>Fungi</taxon>
        <taxon>Dikarya</taxon>
        <taxon>Ascomycota</taxon>
        <taxon>Pezizomycotina</taxon>
        <taxon>Dothideomycetes</taxon>
        <taxon>Pleosporomycetidae</taxon>
        <taxon>Pleosporales</taxon>
        <taxon>Pleosporineae</taxon>
        <taxon>Phaeosphaeriaceae</taxon>
        <taxon>Ophiobolus</taxon>
    </lineage>
</organism>
<sequence length="240" mass="27104">MPRKLTYEESTGSSTRPRTHLEYQQGYLMELSRTRRGRYVRMALPFSSSVEQVIRPFVLGVGIQEAWRTRGVCRLFSRYIEDAIHLLPFILERRSRATNVAPGTLPSAIPKIVAIFMRITNQATEAERASCTQLVCADVVRLCPEAYDYTFMLSHELTEETTIVDGSEEALCIAIAQKDRTLVCDIIRDGTSIWGKAAMFDTMLDFAIDKGNVGVIEEMIAQADLTADENDHGVQMRKME</sequence>
<protein>
    <recommendedName>
        <fullName evidence="3">Ankyrin</fullName>
    </recommendedName>
</protein>
<dbReference type="AlphaFoldDB" id="A0A6A6ZUE5"/>